<dbReference type="EMBL" id="CP015199">
    <property type="protein sequence ID" value="ANF51268.1"/>
    <property type="molecule type" value="Genomic_DNA"/>
</dbReference>
<reference evidence="2 3" key="1">
    <citation type="submission" date="2016-04" db="EMBL/GenBank/DDBJ databases">
        <title>Complete Genome Sequence of Chryseobacterium sp. IHBB 10212.</title>
        <authorList>
            <person name="Pal M."/>
            <person name="Swarnkar M.K."/>
            <person name="Kaushal K."/>
            <person name="Chhibber S."/>
            <person name="Singh A.K."/>
            <person name="Gulati A."/>
        </authorList>
    </citation>
    <scope>NUCLEOTIDE SEQUENCE [LARGE SCALE GENOMIC DNA]</scope>
    <source>
        <strain evidence="2 3">IHBB 10212</strain>
    </source>
</reference>
<evidence type="ECO:0000256" key="1">
    <source>
        <dbReference type="SAM" id="SignalP"/>
    </source>
</evidence>
<feature type="signal peptide" evidence="1">
    <location>
        <begin position="1"/>
        <end position="21"/>
    </location>
</feature>
<proteinExistence type="predicted"/>
<protein>
    <recommendedName>
        <fullName evidence="4">C1q domain-containing protein</fullName>
    </recommendedName>
</protein>
<dbReference type="Proteomes" id="UP000077824">
    <property type="component" value="Chromosome"/>
</dbReference>
<sequence length="270" mass="28023">MKIKQFYLLLILASSSTNFYAQIGINTSNPQGAFNIDAGKDNPATGAPTVAQQANDINVTTAGNVGIGLTAPTNKLHINATDPLRLQGTTAGVTTTDNLLVLDPTGVVKTIGTLGSLSIPNPAVFRLETGQINFLNGVAAGVTQVVPMSVIKNTIPGLTYNTGTSTITFPVGTYQMTFVYEATHNNTGCTLSSYFIDFPLNAGTTRVHSTASHVEGTNSIHGNSITYATTVPAGKTWQIALGRGVSGNCAGTGNTLAATSTQLLIFRIGD</sequence>
<feature type="chain" id="PRO_5008003884" description="C1q domain-containing protein" evidence="1">
    <location>
        <begin position="22"/>
        <end position="270"/>
    </location>
</feature>
<evidence type="ECO:0000313" key="3">
    <source>
        <dbReference type="Proteomes" id="UP000077824"/>
    </source>
</evidence>
<evidence type="ECO:0000313" key="2">
    <source>
        <dbReference type="EMBL" id="ANF51268.1"/>
    </source>
</evidence>
<gene>
    <name evidence="2" type="ORF">A0O34_12425</name>
</gene>
<dbReference type="OrthoDB" id="1268762at2"/>
<dbReference type="RefSeq" id="WP_066755065.1">
    <property type="nucleotide sequence ID" value="NZ_CP015199.1"/>
</dbReference>
<name>A0A172XWA5_9FLAO</name>
<dbReference type="AlphaFoldDB" id="A0A172XWA5"/>
<dbReference type="KEGG" id="chh:A0O34_12425"/>
<keyword evidence="3" id="KW-1185">Reference proteome</keyword>
<keyword evidence="1" id="KW-0732">Signal</keyword>
<evidence type="ECO:0008006" key="4">
    <source>
        <dbReference type="Google" id="ProtNLM"/>
    </source>
</evidence>
<accession>A0A172XWA5</accession>
<organism evidence="2 3">
    <name type="scientific">Chryseobacterium glaciei</name>
    <dbReference type="NCBI Taxonomy" id="1685010"/>
    <lineage>
        <taxon>Bacteria</taxon>
        <taxon>Pseudomonadati</taxon>
        <taxon>Bacteroidota</taxon>
        <taxon>Flavobacteriia</taxon>
        <taxon>Flavobacteriales</taxon>
        <taxon>Weeksellaceae</taxon>
        <taxon>Chryseobacterium group</taxon>
        <taxon>Chryseobacterium</taxon>
    </lineage>
</organism>